<sequence>MIVFDLNTKDSEALLRHVEAFILRVVCGVTLDHQLHWLNTLKK</sequence>
<protein>
    <submittedName>
        <fullName evidence="1">Uncharacterized protein</fullName>
    </submittedName>
</protein>
<name>A0A370S8Z9_PSEJE</name>
<dbReference type="Proteomes" id="UP000255365">
    <property type="component" value="Unassembled WGS sequence"/>
</dbReference>
<reference evidence="1 2" key="1">
    <citation type="submission" date="2018-07" db="EMBL/GenBank/DDBJ databases">
        <title>Genome sequencing of rice bacterial endophytes.</title>
        <authorList>
            <person name="Venturi V."/>
        </authorList>
    </citation>
    <scope>NUCLEOTIDE SEQUENCE [LARGE SCALE GENOMIC DNA]</scope>
    <source>
        <strain evidence="1 2">E2333</strain>
    </source>
</reference>
<evidence type="ECO:0000313" key="2">
    <source>
        <dbReference type="Proteomes" id="UP000255365"/>
    </source>
</evidence>
<dbReference type="EMBL" id="QRAV01000014">
    <property type="protein sequence ID" value="RDL16227.1"/>
    <property type="molecule type" value="Genomic_DNA"/>
</dbReference>
<accession>A0A370S8Z9</accession>
<evidence type="ECO:0000313" key="1">
    <source>
        <dbReference type="EMBL" id="RDL16227.1"/>
    </source>
</evidence>
<organism evidence="1 2">
    <name type="scientific">Pseudomonas jessenii</name>
    <dbReference type="NCBI Taxonomy" id="77298"/>
    <lineage>
        <taxon>Bacteria</taxon>
        <taxon>Pseudomonadati</taxon>
        <taxon>Pseudomonadota</taxon>
        <taxon>Gammaproteobacteria</taxon>
        <taxon>Pseudomonadales</taxon>
        <taxon>Pseudomonadaceae</taxon>
        <taxon>Pseudomonas</taxon>
    </lineage>
</organism>
<proteinExistence type="predicted"/>
<comment type="caution">
    <text evidence="1">The sequence shown here is derived from an EMBL/GenBank/DDBJ whole genome shotgun (WGS) entry which is preliminary data.</text>
</comment>
<gene>
    <name evidence="1" type="ORF">DEU51_11484</name>
</gene>
<dbReference type="AlphaFoldDB" id="A0A370S8Z9"/>